<dbReference type="EMBL" id="JBJHZY010000006">
    <property type="protein sequence ID" value="MFL0270078.1"/>
    <property type="molecule type" value="Genomic_DNA"/>
</dbReference>
<protein>
    <recommendedName>
        <fullName evidence="3">NERD domain-containing protein</fullName>
    </recommendedName>
</protein>
<name>A0ABW8TYK1_9CLOT</name>
<sequence>METLERQEDYEIRQKIYKKVSDIINIKLDEYFDKYRDNIGFLIYYPLAHIEECFFGPDIQKHRAAAFDRNAMEWIIKKMLERVAGLTKGKFTFDFDQYDIFKNNVFDLKKLYLNYYHNENVKMVRGLNKVQIVETEDTKYKILVPRIMDAYSLSDIYFNGEDNEKLMEEECIIKSKTDEYLLEKYDYRENIINFSLKKLKELENQIKYLDTMIDDKLYELCLNNVIIDVDKLGKSFSSNVFPSKNELSRIFAFLYYLSKVTQYKCSFYDVQHKKIEDKYIIEYDYEYLIKKISKYTKFNYDTVKNCIDYFSMKPNLESGFNEFPLIHVGNKILFIPSSFILNDLQFSIVNGHYDKKDEGIKIVERDKTVSQSVVDKISNKCKLYSNIICVSNRDYHENKVKYLGKDMQSDIDVGLYDTLSNTILIIECKWKENVYLKYDNYVNIEGAVNGIFRKQLGKHEAFIKLSDKNIDFIFEDNKEVINRKGEPDIYYIFVDKRIQYHYDGKHALSEFMFLKLLDIYKKDDTLELDKLVDEINNLKTEIQYIEPPQLSILRLDDGKEIINSIFI</sequence>
<evidence type="ECO:0000313" key="2">
    <source>
        <dbReference type="Proteomes" id="UP001623661"/>
    </source>
</evidence>
<reference evidence="1 2" key="1">
    <citation type="submission" date="2024-11" db="EMBL/GenBank/DDBJ databases">
        <authorList>
            <person name="Heng Y.C."/>
            <person name="Lim A.C.H."/>
            <person name="Lee J.K.Y."/>
            <person name="Kittelmann S."/>
        </authorList>
    </citation>
    <scope>NUCLEOTIDE SEQUENCE [LARGE SCALE GENOMIC DNA]</scope>
    <source>
        <strain evidence="1 2">WILCCON 0202</strain>
    </source>
</reference>
<evidence type="ECO:0008006" key="3">
    <source>
        <dbReference type="Google" id="ProtNLM"/>
    </source>
</evidence>
<keyword evidence="2" id="KW-1185">Reference proteome</keyword>
<organism evidence="1 2">
    <name type="scientific">Candidatus Clostridium radicumherbarum</name>
    <dbReference type="NCBI Taxonomy" id="3381662"/>
    <lineage>
        <taxon>Bacteria</taxon>
        <taxon>Bacillati</taxon>
        <taxon>Bacillota</taxon>
        <taxon>Clostridia</taxon>
        <taxon>Eubacteriales</taxon>
        <taxon>Clostridiaceae</taxon>
        <taxon>Clostridium</taxon>
    </lineage>
</organism>
<dbReference type="RefSeq" id="WP_406766710.1">
    <property type="nucleotide sequence ID" value="NZ_JBJHZY010000006.1"/>
</dbReference>
<proteinExistence type="predicted"/>
<comment type="caution">
    <text evidence="1">The sequence shown here is derived from an EMBL/GenBank/DDBJ whole genome shotgun (WGS) entry which is preliminary data.</text>
</comment>
<accession>A0ABW8TYK1</accession>
<gene>
    <name evidence="1" type="ORF">ACJDUH_18525</name>
</gene>
<dbReference type="Proteomes" id="UP001623661">
    <property type="component" value="Unassembled WGS sequence"/>
</dbReference>
<evidence type="ECO:0000313" key="1">
    <source>
        <dbReference type="EMBL" id="MFL0270078.1"/>
    </source>
</evidence>